<accession>A0A0V1KNU3</accession>
<protein>
    <submittedName>
        <fullName evidence="2">Uncharacterized protein</fullName>
    </submittedName>
</protein>
<keyword evidence="1" id="KW-0812">Transmembrane</keyword>
<sequence length="161" mass="19114">MYEKNKLKTLNLQNFAFQFSWSAPITICFFQQTLNHLDTLIFVDKEKKNLNKDVDFAKYTNYLFAFLTLRYGEIKKILWALVDMFRFDGFRSGQTTSWLVLLADIVFLTLIYIGHVLYAIFFSNITYQLITFGKRLMRNLRTFGYCYFASSYLDAIVQSSW</sequence>
<evidence type="ECO:0000313" key="3">
    <source>
        <dbReference type="Proteomes" id="UP000054721"/>
    </source>
</evidence>
<reference evidence="2 3" key="1">
    <citation type="submission" date="2015-05" db="EMBL/GenBank/DDBJ databases">
        <title>Evolution of Trichinella species and genotypes.</title>
        <authorList>
            <person name="Korhonen P.K."/>
            <person name="Edoardo P."/>
            <person name="Giuseppe L.R."/>
            <person name="Gasser R.B."/>
        </authorList>
    </citation>
    <scope>NUCLEOTIDE SEQUENCE [LARGE SCALE GENOMIC DNA]</scope>
    <source>
        <strain evidence="2">ISS10</strain>
    </source>
</reference>
<dbReference type="Proteomes" id="UP000054721">
    <property type="component" value="Unassembled WGS sequence"/>
</dbReference>
<feature type="transmembrane region" description="Helical" evidence="1">
    <location>
        <begin position="98"/>
        <end position="121"/>
    </location>
</feature>
<keyword evidence="1" id="KW-0472">Membrane</keyword>
<organism evidence="2 3">
    <name type="scientific">Trichinella nativa</name>
    <dbReference type="NCBI Taxonomy" id="6335"/>
    <lineage>
        <taxon>Eukaryota</taxon>
        <taxon>Metazoa</taxon>
        <taxon>Ecdysozoa</taxon>
        <taxon>Nematoda</taxon>
        <taxon>Enoplea</taxon>
        <taxon>Dorylaimia</taxon>
        <taxon>Trichinellida</taxon>
        <taxon>Trichinellidae</taxon>
        <taxon>Trichinella</taxon>
    </lineage>
</organism>
<name>A0A0V1KNU3_9BILA</name>
<gene>
    <name evidence="2" type="ORF">T02_2129</name>
</gene>
<keyword evidence="1" id="KW-1133">Transmembrane helix</keyword>
<evidence type="ECO:0000313" key="2">
    <source>
        <dbReference type="EMBL" id="KRZ48753.1"/>
    </source>
</evidence>
<proteinExistence type="predicted"/>
<comment type="caution">
    <text evidence="2">The sequence shown here is derived from an EMBL/GenBank/DDBJ whole genome shotgun (WGS) entry which is preliminary data.</text>
</comment>
<dbReference type="EMBL" id="JYDW01000367">
    <property type="protein sequence ID" value="KRZ48753.1"/>
    <property type="molecule type" value="Genomic_DNA"/>
</dbReference>
<keyword evidence="3" id="KW-1185">Reference proteome</keyword>
<evidence type="ECO:0000256" key="1">
    <source>
        <dbReference type="SAM" id="Phobius"/>
    </source>
</evidence>
<dbReference type="AlphaFoldDB" id="A0A0V1KNU3"/>
<dbReference type="OrthoDB" id="10489512at2759"/>